<feature type="region of interest" description="Disordered" evidence="1">
    <location>
        <begin position="1"/>
        <end position="53"/>
    </location>
</feature>
<feature type="compositionally biased region" description="Polar residues" evidence="1">
    <location>
        <begin position="625"/>
        <end position="634"/>
    </location>
</feature>
<feature type="compositionally biased region" description="Polar residues" evidence="1">
    <location>
        <begin position="1"/>
        <end position="11"/>
    </location>
</feature>
<accession>A0A4S4LNR1</accession>
<keyword evidence="3" id="KW-1185">Reference proteome</keyword>
<feature type="compositionally biased region" description="Basic and acidic residues" evidence="1">
    <location>
        <begin position="16"/>
        <end position="27"/>
    </location>
</feature>
<dbReference type="OrthoDB" id="2919059at2759"/>
<evidence type="ECO:0000313" key="3">
    <source>
        <dbReference type="Proteomes" id="UP000310158"/>
    </source>
</evidence>
<feature type="compositionally biased region" description="Basic and acidic residues" evidence="1">
    <location>
        <begin position="666"/>
        <end position="676"/>
    </location>
</feature>
<comment type="caution">
    <text evidence="2">The sequence shown here is derived from an EMBL/GenBank/DDBJ whole genome shotgun (WGS) entry which is preliminary data.</text>
</comment>
<dbReference type="EMBL" id="SGPL01000337">
    <property type="protein sequence ID" value="THH13655.1"/>
    <property type="molecule type" value="Genomic_DNA"/>
</dbReference>
<sequence length="676" mass="74540">MPPRSKPSQKSLPPISEKRAIRPDEHVTPTTSQEVRDSESKPGDSKKRDKSEAPSIYSCSTFAQQNANDVTDDTLTINTWMFERKVCTIGRILLKEKEPDCLEINAMIKIYNDMTEFYWPAGWKTEVSDVNAAFVPSCSFEVQNDLPQVDATLQHLRDDVFRQHDEARAAKAPGDLDPVVVDIVSKRLSSILLASAGAYTHQVASKGRNVYEVEWRHNWDALLYRFYAASADAVSTDVLLEQTLTLSRNDSVDIMDPARLASVENRLAEYDKTLSTSAYVAASSLHRGAQTHALDALIRAAKVEEQVETLASDPAKMMQTIKMRAAPEPRTGKCDAILVMPIFDILGERISSDKVQEKFPENFALVRRAKDSENGGRADAPVAGQAPKTSPTQFLSATSQDSSQKKVNEKGYLLDIFRCSDFYAQSTLTPISGVSLTQATLIDSQALLLPTLVVEYKKQDSVTKPINQGRMYLVSAVTFLAAVGITNYPVFGLITDGADGVVTVAWYSEKQDKIYVMERNVCKFILTSPLHAFQFATFLVRLRQYNQDLRALFKVKQKLFVEKARKGELRSWSKAAQAAELQELGVTPKTFLTDGNDKSGDNAGGDSSIAVDNAKASSEEENSSGDLSVSNDGAHSSDDNKPTKGASPDDSDNTTPSESSDEPDDPKDLNYEPRSR</sequence>
<feature type="compositionally biased region" description="Basic and acidic residues" evidence="1">
    <location>
        <begin position="34"/>
        <end position="52"/>
    </location>
</feature>
<name>A0A4S4LNR1_9AGAM</name>
<dbReference type="AlphaFoldDB" id="A0A4S4LNR1"/>
<organism evidence="2 3">
    <name type="scientific">Bondarzewia mesenterica</name>
    <dbReference type="NCBI Taxonomy" id="1095465"/>
    <lineage>
        <taxon>Eukaryota</taxon>
        <taxon>Fungi</taxon>
        <taxon>Dikarya</taxon>
        <taxon>Basidiomycota</taxon>
        <taxon>Agaricomycotina</taxon>
        <taxon>Agaricomycetes</taxon>
        <taxon>Russulales</taxon>
        <taxon>Bondarzewiaceae</taxon>
        <taxon>Bondarzewia</taxon>
    </lineage>
</organism>
<feature type="compositionally biased region" description="Polar residues" evidence="1">
    <location>
        <begin position="387"/>
        <end position="402"/>
    </location>
</feature>
<protein>
    <submittedName>
        <fullName evidence="2">Uncharacterized protein</fullName>
    </submittedName>
</protein>
<feature type="region of interest" description="Disordered" evidence="1">
    <location>
        <begin position="589"/>
        <end position="676"/>
    </location>
</feature>
<reference evidence="2 3" key="1">
    <citation type="submission" date="2019-02" db="EMBL/GenBank/DDBJ databases">
        <title>Genome sequencing of the rare red list fungi Bondarzewia mesenterica.</title>
        <authorList>
            <person name="Buettner E."/>
            <person name="Kellner H."/>
        </authorList>
    </citation>
    <scope>NUCLEOTIDE SEQUENCE [LARGE SCALE GENOMIC DNA]</scope>
    <source>
        <strain evidence="2 3">DSM 108281</strain>
    </source>
</reference>
<feature type="region of interest" description="Disordered" evidence="1">
    <location>
        <begin position="370"/>
        <end position="402"/>
    </location>
</feature>
<dbReference type="Proteomes" id="UP000310158">
    <property type="component" value="Unassembled WGS sequence"/>
</dbReference>
<evidence type="ECO:0000256" key="1">
    <source>
        <dbReference type="SAM" id="MobiDB-lite"/>
    </source>
</evidence>
<gene>
    <name evidence="2" type="ORF">EW146_g6587</name>
</gene>
<evidence type="ECO:0000313" key="2">
    <source>
        <dbReference type="EMBL" id="THH13655.1"/>
    </source>
</evidence>
<proteinExistence type="predicted"/>